<dbReference type="Pfam" id="PF13715">
    <property type="entry name" value="CarbopepD_reg_2"/>
    <property type="match status" value="1"/>
</dbReference>
<evidence type="ECO:0000313" key="2">
    <source>
        <dbReference type="Proteomes" id="UP001348817"/>
    </source>
</evidence>
<dbReference type="RefSeq" id="WP_338394431.1">
    <property type="nucleotide sequence ID" value="NZ_AP025314.1"/>
</dbReference>
<evidence type="ECO:0000313" key="1">
    <source>
        <dbReference type="EMBL" id="BDD09216.1"/>
    </source>
</evidence>
<dbReference type="KEGG" id="fax:FUAX_16480"/>
<dbReference type="AlphaFoldDB" id="A0AAU9CAM9"/>
<keyword evidence="2" id="KW-1185">Reference proteome</keyword>
<protein>
    <recommendedName>
        <fullName evidence="3">Carboxypeptidase-like regulatory domain-containing protein</fullName>
    </recommendedName>
</protein>
<evidence type="ECO:0008006" key="3">
    <source>
        <dbReference type="Google" id="ProtNLM"/>
    </source>
</evidence>
<accession>A0AAU9CAM9</accession>
<organism evidence="1 2">
    <name type="scientific">Fulvitalea axinellae</name>
    <dbReference type="NCBI Taxonomy" id="1182444"/>
    <lineage>
        <taxon>Bacteria</taxon>
        <taxon>Pseudomonadati</taxon>
        <taxon>Bacteroidota</taxon>
        <taxon>Cytophagia</taxon>
        <taxon>Cytophagales</taxon>
        <taxon>Persicobacteraceae</taxon>
        <taxon>Fulvitalea</taxon>
    </lineage>
</organism>
<dbReference type="Proteomes" id="UP001348817">
    <property type="component" value="Chromosome"/>
</dbReference>
<dbReference type="EMBL" id="AP025314">
    <property type="protein sequence ID" value="BDD09216.1"/>
    <property type="molecule type" value="Genomic_DNA"/>
</dbReference>
<dbReference type="SUPFAM" id="SSF49464">
    <property type="entry name" value="Carboxypeptidase regulatory domain-like"/>
    <property type="match status" value="1"/>
</dbReference>
<reference evidence="1 2" key="1">
    <citation type="submission" date="2021-12" db="EMBL/GenBank/DDBJ databases">
        <title>Genome sequencing of bacteria with rrn-lacking chromosome and rrn-plasmid.</title>
        <authorList>
            <person name="Anda M."/>
            <person name="Iwasaki W."/>
        </authorList>
    </citation>
    <scope>NUCLEOTIDE SEQUENCE [LARGE SCALE GENOMIC DNA]</scope>
    <source>
        <strain evidence="1 2">DSM 100852</strain>
    </source>
</reference>
<gene>
    <name evidence="1" type="ORF">FUAX_16480</name>
</gene>
<sequence length="415" mass="48094">MFRKFLPILILNFLVFGSLCAQQKIRLKGVVTDAQTGEGVAFAHVGSCDKPIGAVAGDDGKFDLSLSVLFRNDSLCVSSIGYKTVKFPINELLKEKDDLVLALSPNVTELDELVIHGSKISGRRVIRDAVKAIKKNFPKKPFVEKGYYRDYLKKDGEYVSLLEGAFIVEDPGFKKRIKKGKVYVEQIRYSEEYLKNYEKYVKDVENDSLRHLVYGISPFVDGNELASLLGNNPVRNHKSSLAFIGVLDSMWRKKSLEFEIDHYTYLGEDEVYVVKVSPTRAYQHVDVKGEFYIRVKDFAFVRMDFEFYVHKVFDKLRKWYEVSLEYQDVDGKMYLKYLSFINYFKLIVDNQYAELQQYREFFVNDVIPEGMYVPGSFSKEGLLDPEKPLFDQGFRNDPDFWKKYNNSILETPLVE</sequence>
<proteinExistence type="predicted"/>
<dbReference type="InterPro" id="IPR008969">
    <property type="entry name" value="CarboxyPept-like_regulatory"/>
</dbReference>
<name>A0AAU9CAM9_9BACT</name>